<dbReference type="Proteomes" id="UP000243686">
    <property type="component" value="Unassembled WGS sequence"/>
</dbReference>
<sequence length="83" mass="9169">MIHCIVSEEFPSVRETPKQDTSQLPEATGTKFPTTDHGRAYPKPWSSDGSCSDESWAYKAHSSQKIAVQLPMRAQGNLLVHLG</sequence>
<keyword evidence="3" id="KW-1185">Reference proteome</keyword>
<protein>
    <submittedName>
        <fullName evidence="2">Uncharacterized protein</fullName>
    </submittedName>
</protein>
<evidence type="ECO:0000313" key="3">
    <source>
        <dbReference type="Proteomes" id="UP000243686"/>
    </source>
</evidence>
<reference evidence="2 3" key="1">
    <citation type="submission" date="2015-03" db="EMBL/GenBank/DDBJ databases">
        <title>Draft genome of the nematode, Opisthorchis viverrini.</title>
        <authorList>
            <person name="Mitreva M."/>
        </authorList>
    </citation>
    <scope>NUCLEOTIDE SEQUENCE [LARGE SCALE GENOMIC DNA]</scope>
    <source>
        <strain evidence="2">Khon Kaen</strain>
    </source>
</reference>
<evidence type="ECO:0000256" key="1">
    <source>
        <dbReference type="SAM" id="MobiDB-lite"/>
    </source>
</evidence>
<feature type="region of interest" description="Disordered" evidence="1">
    <location>
        <begin position="10"/>
        <end position="47"/>
    </location>
</feature>
<dbReference type="EMBL" id="KV896601">
    <property type="protein sequence ID" value="OON16755.1"/>
    <property type="molecule type" value="Genomic_DNA"/>
</dbReference>
<name>A0A1S8WQS6_OPIVI</name>
<dbReference type="AlphaFoldDB" id="A0A1S8WQS6"/>
<evidence type="ECO:0000313" key="2">
    <source>
        <dbReference type="EMBL" id="OON16755.1"/>
    </source>
</evidence>
<proteinExistence type="predicted"/>
<organism evidence="2 3">
    <name type="scientific">Opisthorchis viverrini</name>
    <name type="common">Southeast Asian liver fluke</name>
    <dbReference type="NCBI Taxonomy" id="6198"/>
    <lineage>
        <taxon>Eukaryota</taxon>
        <taxon>Metazoa</taxon>
        <taxon>Spiralia</taxon>
        <taxon>Lophotrochozoa</taxon>
        <taxon>Platyhelminthes</taxon>
        <taxon>Trematoda</taxon>
        <taxon>Digenea</taxon>
        <taxon>Opisthorchiida</taxon>
        <taxon>Opisthorchiata</taxon>
        <taxon>Opisthorchiidae</taxon>
        <taxon>Opisthorchis</taxon>
    </lineage>
</organism>
<accession>A0A1S8WQS6</accession>
<gene>
    <name evidence="2" type="ORF">X801_07420</name>
</gene>